<reference evidence="8 9" key="1">
    <citation type="submission" date="2014-04" db="EMBL/GenBank/DDBJ databases">
        <authorList>
            <consortium name="DOE Joint Genome Institute"/>
            <person name="Kuo A."/>
            <person name="Girlanda M."/>
            <person name="Perotto S."/>
            <person name="Kohler A."/>
            <person name="Nagy L.G."/>
            <person name="Floudas D."/>
            <person name="Copeland A."/>
            <person name="Barry K.W."/>
            <person name="Cichocki N."/>
            <person name="Veneault-Fourrey C."/>
            <person name="LaButti K."/>
            <person name="Lindquist E.A."/>
            <person name="Lipzen A."/>
            <person name="Lundell T."/>
            <person name="Morin E."/>
            <person name="Murat C."/>
            <person name="Sun H."/>
            <person name="Tunlid A."/>
            <person name="Henrissat B."/>
            <person name="Grigoriev I.V."/>
            <person name="Hibbett D.S."/>
            <person name="Martin F."/>
            <person name="Nordberg H.P."/>
            <person name="Cantor M.N."/>
            <person name="Hua S.X."/>
        </authorList>
    </citation>
    <scope>NUCLEOTIDE SEQUENCE [LARGE SCALE GENOMIC DNA]</scope>
    <source>
        <strain evidence="8 9">MUT 4182</strain>
    </source>
</reference>
<sequence>MESSFPVPGSKARRDSLLKCQAGILVTEDLKQAFEHCRNKVKRLASECREGNRKYRDLEFDLLEDKETCLHRLGYNRQSPRYQPDDVRRITEMVKNPQFFVDDATASDICQGKLGDCWFLSALAVVATTTHVINKICVEKDEEVGIYGFIFWRDSGWAEVIIDDLLFTKIPPWNSLPPGDRAMFRNDKRTYNTRARQGLFENLYFAKSKTDNETWVPLIEKAYAKLHGDYESLEGGFTSEGVEDLTGGVSTIIYTRDILDTDKFWEEELLNVGKDRLFACFTPGTTPGASEKDLTAIDGDENQGLISGHAYSIIKAINFNRIRNPWGRKEWSGPWSDGSEQWNEPWTEELRKALGDDELRPYKFGDDGEFVQEYTDFLDCWEIIERSRLFNEDWKMSSQWLAMPPDAHLTPWSLGDLSCKYVATLSQVGILTIHQVTVDIVSETDASAKEPKETVIVLAQRDKRYFKELAGPYLWSMDFVLYRRGDKLPITRSVHSTLWDRSVKLEVKLAPGRYIIHVSGCAFRYRSRQFLRIQAGSIRLQTERSSCRSAKLA</sequence>
<feature type="active site" evidence="5 6">
    <location>
        <position position="309"/>
    </location>
</feature>
<feature type="active site" evidence="5 6">
    <location>
        <position position="324"/>
    </location>
</feature>
<dbReference type="GO" id="GO:0006508">
    <property type="term" value="P:proteolysis"/>
    <property type="evidence" value="ECO:0007669"/>
    <property type="project" value="UniProtKB-KW"/>
</dbReference>
<dbReference type="OrthoDB" id="424753at2759"/>
<dbReference type="InterPro" id="IPR001300">
    <property type="entry name" value="Peptidase_C2_calpain_cat"/>
</dbReference>
<keyword evidence="2 6" id="KW-0645">Protease</keyword>
<protein>
    <recommendedName>
        <fullName evidence="7">Calpain catalytic domain-containing protein</fullName>
    </recommendedName>
</protein>
<dbReference type="STRING" id="1051891.A0A0C3LB94"/>
<dbReference type="PANTHER" id="PTHR10183">
    <property type="entry name" value="CALPAIN"/>
    <property type="match status" value="1"/>
</dbReference>
<comment type="similarity">
    <text evidence="1">Belongs to the peptidase C2 family.</text>
</comment>
<dbReference type="PANTHER" id="PTHR10183:SF379">
    <property type="entry name" value="CALPAIN-5"/>
    <property type="match status" value="1"/>
</dbReference>
<dbReference type="InterPro" id="IPR000169">
    <property type="entry name" value="Pept_cys_AS"/>
</dbReference>
<evidence type="ECO:0000313" key="8">
    <source>
        <dbReference type="EMBL" id="KIO31143.1"/>
    </source>
</evidence>
<evidence type="ECO:0000256" key="3">
    <source>
        <dbReference type="ARBA" id="ARBA00022801"/>
    </source>
</evidence>
<evidence type="ECO:0000256" key="5">
    <source>
        <dbReference type="PIRSR" id="PIRSR622684-1"/>
    </source>
</evidence>
<evidence type="ECO:0000313" key="9">
    <source>
        <dbReference type="Proteomes" id="UP000054248"/>
    </source>
</evidence>
<keyword evidence="3 6" id="KW-0378">Hydrolase</keyword>
<organism evidence="8 9">
    <name type="scientific">Tulasnella calospora MUT 4182</name>
    <dbReference type="NCBI Taxonomy" id="1051891"/>
    <lineage>
        <taxon>Eukaryota</taxon>
        <taxon>Fungi</taxon>
        <taxon>Dikarya</taxon>
        <taxon>Basidiomycota</taxon>
        <taxon>Agaricomycotina</taxon>
        <taxon>Agaricomycetes</taxon>
        <taxon>Cantharellales</taxon>
        <taxon>Tulasnellaceae</taxon>
        <taxon>Tulasnella</taxon>
    </lineage>
</organism>
<evidence type="ECO:0000259" key="7">
    <source>
        <dbReference type="PROSITE" id="PS50203"/>
    </source>
</evidence>
<dbReference type="PROSITE" id="PS00139">
    <property type="entry name" value="THIOL_PROTEASE_CYS"/>
    <property type="match status" value="1"/>
</dbReference>
<dbReference type="PROSITE" id="PS50203">
    <property type="entry name" value="CALPAIN_CAT"/>
    <property type="match status" value="1"/>
</dbReference>
<evidence type="ECO:0000256" key="4">
    <source>
        <dbReference type="ARBA" id="ARBA00022807"/>
    </source>
</evidence>
<dbReference type="EMBL" id="KN822965">
    <property type="protein sequence ID" value="KIO31143.1"/>
    <property type="molecule type" value="Genomic_DNA"/>
</dbReference>
<dbReference type="Pfam" id="PF00648">
    <property type="entry name" value="Peptidase_C2"/>
    <property type="match status" value="1"/>
</dbReference>
<dbReference type="PRINTS" id="PR00704">
    <property type="entry name" value="CALPAIN"/>
</dbReference>
<dbReference type="InterPro" id="IPR038765">
    <property type="entry name" value="Papain-like_cys_pep_sf"/>
</dbReference>
<feature type="domain" description="Calpain catalytic" evidence="7">
    <location>
        <begin position="88"/>
        <end position="390"/>
    </location>
</feature>
<evidence type="ECO:0000256" key="1">
    <source>
        <dbReference type="ARBA" id="ARBA00007623"/>
    </source>
</evidence>
<dbReference type="InterPro" id="IPR022684">
    <property type="entry name" value="Calpain_cysteine_protease"/>
</dbReference>
<dbReference type="GO" id="GO:0004198">
    <property type="term" value="F:calcium-dependent cysteine-type endopeptidase activity"/>
    <property type="evidence" value="ECO:0007669"/>
    <property type="project" value="InterPro"/>
</dbReference>
<reference evidence="9" key="2">
    <citation type="submission" date="2015-01" db="EMBL/GenBank/DDBJ databases">
        <title>Evolutionary Origins and Diversification of the Mycorrhizal Mutualists.</title>
        <authorList>
            <consortium name="DOE Joint Genome Institute"/>
            <consortium name="Mycorrhizal Genomics Consortium"/>
            <person name="Kohler A."/>
            <person name="Kuo A."/>
            <person name="Nagy L.G."/>
            <person name="Floudas D."/>
            <person name="Copeland A."/>
            <person name="Barry K.W."/>
            <person name="Cichocki N."/>
            <person name="Veneault-Fourrey C."/>
            <person name="LaButti K."/>
            <person name="Lindquist E.A."/>
            <person name="Lipzen A."/>
            <person name="Lundell T."/>
            <person name="Morin E."/>
            <person name="Murat C."/>
            <person name="Riley R."/>
            <person name="Ohm R."/>
            <person name="Sun H."/>
            <person name="Tunlid A."/>
            <person name="Henrissat B."/>
            <person name="Grigoriev I.V."/>
            <person name="Hibbett D.S."/>
            <person name="Martin F."/>
        </authorList>
    </citation>
    <scope>NUCLEOTIDE SEQUENCE [LARGE SCALE GENOMIC DNA]</scope>
    <source>
        <strain evidence="9">MUT 4182</strain>
    </source>
</reference>
<keyword evidence="4 6" id="KW-0788">Thiol protease</keyword>
<dbReference type="Proteomes" id="UP000054248">
    <property type="component" value="Unassembled WGS sequence"/>
</dbReference>
<dbReference type="SMART" id="SM00230">
    <property type="entry name" value="CysPc"/>
    <property type="match status" value="1"/>
</dbReference>
<gene>
    <name evidence="8" type="ORF">M407DRAFT_68340</name>
</gene>
<dbReference type="CDD" id="cd00044">
    <property type="entry name" value="CysPc"/>
    <property type="match status" value="1"/>
</dbReference>
<evidence type="ECO:0000256" key="6">
    <source>
        <dbReference type="PROSITE-ProRule" id="PRU00239"/>
    </source>
</evidence>
<proteinExistence type="inferred from homology"/>
<feature type="active site" evidence="5 6">
    <location>
        <position position="117"/>
    </location>
</feature>
<dbReference type="HOGENOM" id="CLU_006072_2_2_1"/>
<evidence type="ECO:0000256" key="2">
    <source>
        <dbReference type="ARBA" id="ARBA00022670"/>
    </source>
</evidence>
<accession>A0A0C3LB94</accession>
<keyword evidence="9" id="KW-1185">Reference proteome</keyword>
<dbReference type="AlphaFoldDB" id="A0A0C3LB94"/>
<dbReference type="Gene3D" id="3.90.70.10">
    <property type="entry name" value="Cysteine proteinases"/>
    <property type="match status" value="1"/>
</dbReference>
<name>A0A0C3LB94_9AGAM</name>
<dbReference type="SUPFAM" id="SSF54001">
    <property type="entry name" value="Cysteine proteinases"/>
    <property type="match status" value="1"/>
</dbReference>